<dbReference type="InterPro" id="IPR029001">
    <property type="entry name" value="ITPase-like_fam"/>
</dbReference>
<dbReference type="GO" id="GO:0009117">
    <property type="term" value="P:nucleotide metabolic process"/>
    <property type="evidence" value="ECO:0007669"/>
    <property type="project" value="UniProtKB-KW"/>
</dbReference>
<comment type="catalytic activity">
    <reaction evidence="4">
        <text>UTP + H2O = UMP + diphosphate + H(+)</text>
        <dbReference type="Rhea" id="RHEA:29395"/>
        <dbReference type="ChEBI" id="CHEBI:15377"/>
        <dbReference type="ChEBI" id="CHEBI:15378"/>
        <dbReference type="ChEBI" id="CHEBI:33019"/>
        <dbReference type="ChEBI" id="CHEBI:46398"/>
        <dbReference type="ChEBI" id="CHEBI:57865"/>
        <dbReference type="EC" id="3.6.1.9"/>
    </reaction>
</comment>
<feature type="site" description="Important for substrate specificity" evidence="4">
    <location>
        <position position="157"/>
    </location>
</feature>
<protein>
    <recommendedName>
        <fullName evidence="4">dTTP/UTP pyrophosphatase</fullName>
        <shortName evidence="4">dTTPase/UTPase</shortName>
        <ecNumber evidence="4">3.6.1.9</ecNumber>
    </recommendedName>
    <alternativeName>
        <fullName evidence="4">Nucleoside triphosphate pyrophosphatase</fullName>
    </alternativeName>
    <alternativeName>
        <fullName evidence="4">Nucleotide pyrophosphatase</fullName>
        <shortName evidence="4">Nucleotide PPase</shortName>
    </alternativeName>
</protein>
<dbReference type="GO" id="GO:0036218">
    <property type="term" value="F:dTTP diphosphatase activity"/>
    <property type="evidence" value="ECO:0007669"/>
    <property type="project" value="RHEA"/>
</dbReference>
<dbReference type="GO" id="GO:0005737">
    <property type="term" value="C:cytoplasm"/>
    <property type="evidence" value="ECO:0007669"/>
    <property type="project" value="UniProtKB-SubCell"/>
</dbReference>
<dbReference type="EC" id="3.6.1.9" evidence="4"/>
<name>A0A432YUB8_9GAMM</name>
<dbReference type="SUPFAM" id="SSF52972">
    <property type="entry name" value="ITPase-like"/>
    <property type="match status" value="1"/>
</dbReference>
<keyword evidence="3 4" id="KW-0546">Nucleotide metabolism</keyword>
<comment type="subcellular location">
    <subcellularLocation>
        <location evidence="4">Cytoplasm</location>
    </subcellularLocation>
</comment>
<comment type="catalytic activity">
    <reaction evidence="4">
        <text>dTTP + H2O = dTMP + diphosphate + H(+)</text>
        <dbReference type="Rhea" id="RHEA:28534"/>
        <dbReference type="ChEBI" id="CHEBI:15377"/>
        <dbReference type="ChEBI" id="CHEBI:15378"/>
        <dbReference type="ChEBI" id="CHEBI:33019"/>
        <dbReference type="ChEBI" id="CHEBI:37568"/>
        <dbReference type="ChEBI" id="CHEBI:63528"/>
        <dbReference type="EC" id="3.6.1.9"/>
    </reaction>
</comment>
<organism evidence="5 6">
    <name type="scientific">Idiomarina piscisalsi</name>
    <dbReference type="NCBI Taxonomy" id="1096243"/>
    <lineage>
        <taxon>Bacteria</taxon>
        <taxon>Pseudomonadati</taxon>
        <taxon>Pseudomonadota</taxon>
        <taxon>Gammaproteobacteria</taxon>
        <taxon>Alteromonadales</taxon>
        <taxon>Idiomarinaceae</taxon>
        <taxon>Idiomarina</taxon>
    </lineage>
</organism>
<dbReference type="HAMAP" id="MF_00528">
    <property type="entry name" value="Maf"/>
    <property type="match status" value="1"/>
</dbReference>
<comment type="caution">
    <text evidence="4">Lacks conserved residue(s) required for the propagation of feature annotation.</text>
</comment>
<dbReference type="RefSeq" id="WP_126752024.1">
    <property type="nucleotide sequence ID" value="NZ_JBHUMT010000013.1"/>
</dbReference>
<comment type="similarity">
    <text evidence="4">Belongs to the Maf family. YhdE subfamily.</text>
</comment>
<dbReference type="PANTHER" id="PTHR43213">
    <property type="entry name" value="BIFUNCTIONAL DTTP/UTP PYROPHOSPHATASE/METHYLTRANSFERASE PROTEIN-RELATED"/>
    <property type="match status" value="1"/>
</dbReference>
<reference evidence="5 6" key="1">
    <citation type="journal article" date="2011" name="Front. Microbiol.">
        <title>Genomic signatures of strain selection and enhancement in Bacillus atrophaeus var. globigii, a historical biowarfare simulant.</title>
        <authorList>
            <person name="Gibbons H.S."/>
            <person name="Broomall S.M."/>
            <person name="McNew L.A."/>
            <person name="Daligault H."/>
            <person name="Chapman C."/>
            <person name="Bruce D."/>
            <person name="Karavis M."/>
            <person name="Krepps M."/>
            <person name="McGregor P.A."/>
            <person name="Hong C."/>
            <person name="Park K.H."/>
            <person name="Akmal A."/>
            <person name="Feldman A."/>
            <person name="Lin J.S."/>
            <person name="Chang W.E."/>
            <person name="Higgs B.W."/>
            <person name="Demirev P."/>
            <person name="Lindquist J."/>
            <person name="Liem A."/>
            <person name="Fochler E."/>
            <person name="Read T.D."/>
            <person name="Tapia R."/>
            <person name="Johnson S."/>
            <person name="Bishop-Lilly K.A."/>
            <person name="Detter C."/>
            <person name="Han C."/>
            <person name="Sozhamannan S."/>
            <person name="Rosenzweig C.N."/>
            <person name="Skowronski E.W."/>
        </authorList>
    </citation>
    <scope>NUCLEOTIDE SEQUENCE [LARGE SCALE GENOMIC DNA]</scope>
    <source>
        <strain evidence="5 6">TPS4-2</strain>
    </source>
</reference>
<comment type="cofactor">
    <cofactor evidence="1 4">
        <name>a divalent metal cation</name>
        <dbReference type="ChEBI" id="CHEBI:60240"/>
    </cofactor>
</comment>
<dbReference type="GO" id="GO:0036221">
    <property type="term" value="F:UTP diphosphatase activity"/>
    <property type="evidence" value="ECO:0007669"/>
    <property type="project" value="RHEA"/>
</dbReference>
<comment type="caution">
    <text evidence="5">The sequence shown here is derived from an EMBL/GenBank/DDBJ whole genome shotgun (WGS) entry which is preliminary data.</text>
</comment>
<feature type="active site" description="Proton acceptor" evidence="4">
    <location>
        <position position="69"/>
    </location>
</feature>
<evidence type="ECO:0000313" key="5">
    <source>
        <dbReference type="EMBL" id="RUO66912.1"/>
    </source>
</evidence>
<sequence length="194" mass="21735">MRIVLASSSPRRRELLHFLHRPFDCDVPDIEESRANAEDPEDYVLRLANDKALAVAKRQSDECLVIGSDTLIRCNQDVMEKPLDFEHFQKMMRQLSGRTHDVLTSVAVCHWSGQCLVASESALITTKVEFAALADDDIESYWATGEPQDKAGGYGIQGYGGKYVKRIEGSYFAVVGLPLYETEQLLRMFEVTGG</sequence>
<gene>
    <name evidence="5" type="ORF">CWI73_06480</name>
</gene>
<dbReference type="PANTHER" id="PTHR43213:SF5">
    <property type="entry name" value="BIFUNCTIONAL DTTP_UTP PYROPHOSPHATASE_METHYLTRANSFERASE PROTEIN-RELATED"/>
    <property type="match status" value="1"/>
</dbReference>
<keyword evidence="4" id="KW-0963">Cytoplasm</keyword>
<evidence type="ECO:0000256" key="1">
    <source>
        <dbReference type="ARBA" id="ARBA00001968"/>
    </source>
</evidence>
<evidence type="ECO:0000256" key="4">
    <source>
        <dbReference type="HAMAP-Rule" id="MF_00528"/>
    </source>
</evidence>
<dbReference type="EMBL" id="PIQA01000003">
    <property type="protein sequence ID" value="RUO66912.1"/>
    <property type="molecule type" value="Genomic_DNA"/>
</dbReference>
<feature type="site" description="Important for substrate specificity" evidence="4">
    <location>
        <position position="70"/>
    </location>
</feature>
<dbReference type="PIRSF" id="PIRSF006305">
    <property type="entry name" value="Maf"/>
    <property type="match status" value="1"/>
</dbReference>
<evidence type="ECO:0000313" key="6">
    <source>
        <dbReference type="Proteomes" id="UP000288361"/>
    </source>
</evidence>
<proteinExistence type="inferred from homology"/>
<keyword evidence="2 4" id="KW-0378">Hydrolase</keyword>
<comment type="function">
    <text evidence="4">Nucleoside triphosphate pyrophosphatase that hydrolyzes dTTP and UTP. May have a dual role in cell division arrest and in preventing the incorporation of modified nucleotides into cellular nucleic acids.</text>
</comment>
<dbReference type="Proteomes" id="UP000288361">
    <property type="component" value="Unassembled WGS sequence"/>
</dbReference>
<dbReference type="Gene3D" id="3.90.950.10">
    <property type="match status" value="1"/>
</dbReference>
<dbReference type="NCBIfam" id="TIGR00172">
    <property type="entry name" value="maf"/>
    <property type="match status" value="1"/>
</dbReference>
<dbReference type="InterPro" id="IPR003697">
    <property type="entry name" value="Maf-like"/>
</dbReference>
<dbReference type="AlphaFoldDB" id="A0A432YUB8"/>
<dbReference type="CDD" id="cd00555">
    <property type="entry name" value="Maf"/>
    <property type="match status" value="1"/>
</dbReference>
<dbReference type="Pfam" id="PF02545">
    <property type="entry name" value="Maf"/>
    <property type="match status" value="1"/>
</dbReference>
<feature type="site" description="Important for substrate specificity" evidence="4">
    <location>
        <position position="11"/>
    </location>
</feature>
<evidence type="ECO:0000256" key="3">
    <source>
        <dbReference type="ARBA" id="ARBA00023080"/>
    </source>
</evidence>
<evidence type="ECO:0000256" key="2">
    <source>
        <dbReference type="ARBA" id="ARBA00022801"/>
    </source>
</evidence>
<accession>A0A432YUB8</accession>